<organism evidence="1">
    <name type="scientific">viral metagenome</name>
    <dbReference type="NCBI Taxonomy" id="1070528"/>
    <lineage>
        <taxon>unclassified sequences</taxon>
        <taxon>metagenomes</taxon>
        <taxon>organismal metagenomes</taxon>
    </lineage>
</organism>
<dbReference type="AlphaFoldDB" id="A0A6C0LCL9"/>
<reference evidence="1" key="1">
    <citation type="journal article" date="2020" name="Nature">
        <title>Giant virus diversity and host interactions through global metagenomics.</title>
        <authorList>
            <person name="Schulz F."/>
            <person name="Roux S."/>
            <person name="Paez-Espino D."/>
            <person name="Jungbluth S."/>
            <person name="Walsh D.A."/>
            <person name="Denef V.J."/>
            <person name="McMahon K.D."/>
            <person name="Konstantinidis K.T."/>
            <person name="Eloe-Fadrosh E.A."/>
            <person name="Kyrpides N.C."/>
            <person name="Woyke T."/>
        </authorList>
    </citation>
    <scope>NUCLEOTIDE SEQUENCE</scope>
    <source>
        <strain evidence="1">GVMAG-M-3300027770-73</strain>
    </source>
</reference>
<accession>A0A6C0LCL9</accession>
<proteinExistence type="predicted"/>
<dbReference type="EMBL" id="MN740471">
    <property type="protein sequence ID" value="QHU28177.1"/>
    <property type="molecule type" value="Genomic_DNA"/>
</dbReference>
<evidence type="ECO:0000313" key="1">
    <source>
        <dbReference type="EMBL" id="QHU28177.1"/>
    </source>
</evidence>
<protein>
    <recommendedName>
        <fullName evidence="2">C2H2-type domain-containing protein</fullName>
    </recommendedName>
</protein>
<evidence type="ECO:0008006" key="2">
    <source>
        <dbReference type="Google" id="ProtNLM"/>
    </source>
</evidence>
<sequence>MVTKSPVLPLKFSCKICDYNTCNKKDFNRHTSTVKHQKRTNDNKMVTNDNKMITKSSEKPHTMFACDCGKQFVYASGLSRHKKTCDQKEKEKEKEKAPIDKELIIELIKQNNQFGSMLAEQNKHMVALMEKGVGVGNTTNTNSYNTTNKNKFNLNIFLNEQCKDAMNIMDFVDSLKLQITDLERVGELGYAKGISNIIVNALHSLDKFKRPIHCSDMKRETIYVKDKDAWEKENDNKEKITTMIKHVAHKNIKQLSEWKEEHPEYKNGDSVVHEQFLKIVNESMGGHDEEEDSKNYNKIIQAVAKEVVICKEEEVRLE</sequence>
<name>A0A6C0LCL9_9ZZZZ</name>